<dbReference type="EMBL" id="SFCC01000001">
    <property type="protein sequence ID" value="RZQ65953.1"/>
    <property type="molecule type" value="Genomic_DNA"/>
</dbReference>
<evidence type="ECO:0000259" key="1">
    <source>
        <dbReference type="PROSITE" id="PS50801"/>
    </source>
</evidence>
<dbReference type="PANTHER" id="PTHR33495:SF2">
    <property type="entry name" value="ANTI-SIGMA FACTOR ANTAGONIST TM_1081-RELATED"/>
    <property type="match status" value="1"/>
</dbReference>
<reference evidence="2 3" key="1">
    <citation type="submission" date="2019-02" db="EMBL/GenBank/DDBJ databases">
        <title>Draft genome sequence of Amycolatopsis sp. 8-3EHSu isolated from roots of Suaeda maritima.</title>
        <authorList>
            <person name="Duangmal K."/>
            <person name="Chantavorakit T."/>
        </authorList>
    </citation>
    <scope>NUCLEOTIDE SEQUENCE [LARGE SCALE GENOMIC DNA]</scope>
    <source>
        <strain evidence="2 3">8-3EHSu</strain>
    </source>
</reference>
<gene>
    <name evidence="2" type="ORF">EWH70_02470</name>
</gene>
<evidence type="ECO:0000313" key="3">
    <source>
        <dbReference type="Proteomes" id="UP000292003"/>
    </source>
</evidence>
<dbReference type="Gene3D" id="3.30.750.24">
    <property type="entry name" value="STAS domain"/>
    <property type="match status" value="1"/>
</dbReference>
<accession>A0A4Q7JG35</accession>
<dbReference type="SUPFAM" id="SSF52091">
    <property type="entry name" value="SpoIIaa-like"/>
    <property type="match status" value="1"/>
</dbReference>
<dbReference type="Proteomes" id="UP000292003">
    <property type="component" value="Unassembled WGS sequence"/>
</dbReference>
<feature type="domain" description="STAS" evidence="1">
    <location>
        <begin position="17"/>
        <end position="123"/>
    </location>
</feature>
<dbReference type="Pfam" id="PF13466">
    <property type="entry name" value="STAS_2"/>
    <property type="match status" value="1"/>
</dbReference>
<organism evidence="2 3">
    <name type="scientific">Amycolatopsis suaedae</name>
    <dbReference type="NCBI Taxonomy" id="2510978"/>
    <lineage>
        <taxon>Bacteria</taxon>
        <taxon>Bacillati</taxon>
        <taxon>Actinomycetota</taxon>
        <taxon>Actinomycetes</taxon>
        <taxon>Pseudonocardiales</taxon>
        <taxon>Pseudonocardiaceae</taxon>
        <taxon>Amycolatopsis</taxon>
    </lineage>
</organism>
<dbReference type="PROSITE" id="PS50801">
    <property type="entry name" value="STAS"/>
    <property type="match status" value="1"/>
</dbReference>
<comment type="caution">
    <text evidence="2">The sequence shown here is derived from an EMBL/GenBank/DDBJ whole genome shotgun (WGS) entry which is preliminary data.</text>
</comment>
<dbReference type="InterPro" id="IPR036513">
    <property type="entry name" value="STAS_dom_sf"/>
</dbReference>
<dbReference type="OrthoDB" id="3696440at2"/>
<evidence type="ECO:0000313" key="2">
    <source>
        <dbReference type="EMBL" id="RZQ65953.1"/>
    </source>
</evidence>
<dbReference type="AlphaFoldDB" id="A0A4Q7JG35"/>
<sequence>MMTEPVTRPPPHATTHLDVRQLRDEDILIISAAGEIDLVSLPSLRRAFEQPLPAVTICDLTEVTFMGVAGLGVLAAAATEADLERRRFGVVASTRCVTRLVTLFGLDRRFPVHARLPEAVDRLNTRPHAGLTGTSSGNH</sequence>
<dbReference type="PANTHER" id="PTHR33495">
    <property type="entry name" value="ANTI-SIGMA FACTOR ANTAGONIST TM_1081-RELATED-RELATED"/>
    <property type="match status" value="1"/>
</dbReference>
<dbReference type="InterPro" id="IPR002645">
    <property type="entry name" value="STAS_dom"/>
</dbReference>
<dbReference type="InterPro" id="IPR058548">
    <property type="entry name" value="MlaB-like_STAS"/>
</dbReference>
<dbReference type="GO" id="GO:0043856">
    <property type="term" value="F:anti-sigma factor antagonist activity"/>
    <property type="evidence" value="ECO:0007669"/>
    <property type="project" value="TreeGrafter"/>
</dbReference>
<name>A0A4Q7JG35_9PSEU</name>
<protein>
    <submittedName>
        <fullName evidence="2">STAS domain-containing protein</fullName>
    </submittedName>
</protein>
<keyword evidence="3" id="KW-1185">Reference proteome</keyword>
<proteinExistence type="predicted"/>